<reference evidence="2 3" key="1">
    <citation type="submission" date="2018-04" db="EMBL/GenBank/DDBJ databases">
        <title>The genome of golden apple snail Pomacea canaliculata provides insight into stress tolerance and invasive adaptation.</title>
        <authorList>
            <person name="Liu C."/>
            <person name="Liu B."/>
            <person name="Ren Y."/>
            <person name="Zhang Y."/>
            <person name="Wang H."/>
            <person name="Li S."/>
            <person name="Jiang F."/>
            <person name="Yin L."/>
            <person name="Zhang G."/>
            <person name="Qian W."/>
            <person name="Fan W."/>
        </authorList>
    </citation>
    <scope>NUCLEOTIDE SEQUENCE [LARGE SCALE GENOMIC DNA]</scope>
    <source>
        <strain evidence="2">SZHN2017</strain>
        <tissue evidence="2">Muscle</tissue>
    </source>
</reference>
<evidence type="ECO:0000256" key="1">
    <source>
        <dbReference type="SAM" id="MobiDB-lite"/>
    </source>
</evidence>
<sequence length="707" mass="79109">MGGMDSQKEEGSCCTQSADVLRAIEDDFWRWRMRDAPEFASSVGDCNHSDILESFTPSVFQARKVVLEVVHPASSATACYSDDSVSSVTACYSDDSVSSVTACYSDDSVSRFTACYSDDSVSSVTACYSDDSVSSVTACYSDDSVSSVTACYSDDSVQVQSYLDKLQGVDKSQLTQTQILDLDIFTDHLQTYKEGAVFDMYQSMNPVNFLESVNADPGRLQVIAPFSCFNDFVSYLERLRLLPTQIDEKIALMKQAVALGNTLNKVSVVSVPAQIHRLVSVNNQQSPFFVPAFTTRLQALPLPESHREELRAKAEDAVVSIKKALVRLATFLEQDYLPATRPTCGVHGWREGKRLYEQCLRYHTSTNMTPHQVHDLGLQEISRIEANMKAVLQRLGFEGTIRQFCDSLRGHPNYRKKTPEDLLATFTDYIFNVIYPKLPLLFKDIPNLPLRVVAMPYDGPLGEYLGGTPDGKTPGTFYANVTHPEKSPTINIMALVLHETVPGHHLQSIYSMSANLPPYRAFVEDSNYHRMPATFPINTAYLEGWALYSEYLGEEMGVYTDDYMLMGRYSEELFRACRLVVDTGLHYFEWERERAIQFLMNNTGESRDSIAPEVDRYLTWPGQATAYKIGEIKLKELRQKATDALGDRFDIRDFHSVILQNGGMSLSLLERLVDTWIASHLYNVSSSGEGECSSPSQGEGECSTPSQ</sequence>
<dbReference type="Pfam" id="PF05960">
    <property type="entry name" value="DUF885"/>
    <property type="match status" value="1"/>
</dbReference>
<evidence type="ECO:0008006" key="4">
    <source>
        <dbReference type="Google" id="ProtNLM"/>
    </source>
</evidence>
<feature type="region of interest" description="Disordered" evidence="1">
    <location>
        <begin position="685"/>
        <end position="707"/>
    </location>
</feature>
<organism evidence="2 3">
    <name type="scientific">Pomacea canaliculata</name>
    <name type="common">Golden apple snail</name>
    <dbReference type="NCBI Taxonomy" id="400727"/>
    <lineage>
        <taxon>Eukaryota</taxon>
        <taxon>Metazoa</taxon>
        <taxon>Spiralia</taxon>
        <taxon>Lophotrochozoa</taxon>
        <taxon>Mollusca</taxon>
        <taxon>Gastropoda</taxon>
        <taxon>Caenogastropoda</taxon>
        <taxon>Architaenioglossa</taxon>
        <taxon>Ampullarioidea</taxon>
        <taxon>Ampullariidae</taxon>
        <taxon>Pomacea</taxon>
    </lineage>
</organism>
<gene>
    <name evidence="2" type="ORF">C0Q70_19783</name>
</gene>
<protein>
    <recommendedName>
        <fullName evidence="4">DUF885 domain-containing protein</fullName>
    </recommendedName>
</protein>
<dbReference type="Proteomes" id="UP000245119">
    <property type="component" value="Linkage Group LG13"/>
</dbReference>
<keyword evidence="3" id="KW-1185">Reference proteome</keyword>
<dbReference type="InterPro" id="IPR010281">
    <property type="entry name" value="DUF885"/>
</dbReference>
<name>A0A2T7NDP8_POMCA</name>
<evidence type="ECO:0000313" key="2">
    <source>
        <dbReference type="EMBL" id="PVD19296.1"/>
    </source>
</evidence>
<dbReference type="EMBL" id="PZQS01000013">
    <property type="protein sequence ID" value="PVD19296.1"/>
    <property type="molecule type" value="Genomic_DNA"/>
</dbReference>
<dbReference type="OrthoDB" id="5959877at2759"/>
<accession>A0A2T7NDP8</accession>
<dbReference type="PANTHER" id="PTHR33361">
    <property type="entry name" value="GLR0591 PROTEIN"/>
    <property type="match status" value="1"/>
</dbReference>
<proteinExistence type="predicted"/>
<dbReference type="AlphaFoldDB" id="A0A2T7NDP8"/>
<evidence type="ECO:0000313" key="3">
    <source>
        <dbReference type="Proteomes" id="UP000245119"/>
    </source>
</evidence>
<dbReference type="PANTHER" id="PTHR33361:SF2">
    <property type="entry name" value="DUF885 DOMAIN-CONTAINING PROTEIN"/>
    <property type="match status" value="1"/>
</dbReference>
<comment type="caution">
    <text evidence="2">The sequence shown here is derived from an EMBL/GenBank/DDBJ whole genome shotgun (WGS) entry which is preliminary data.</text>
</comment>